<evidence type="ECO:0000313" key="2">
    <source>
        <dbReference type="Proteomes" id="UP000593560"/>
    </source>
</evidence>
<keyword evidence="2" id="KW-1185">Reference proteome</keyword>
<organism evidence="1 2">
    <name type="scientific">Gossypium harknessii</name>
    <dbReference type="NCBI Taxonomy" id="34285"/>
    <lineage>
        <taxon>Eukaryota</taxon>
        <taxon>Viridiplantae</taxon>
        <taxon>Streptophyta</taxon>
        <taxon>Embryophyta</taxon>
        <taxon>Tracheophyta</taxon>
        <taxon>Spermatophyta</taxon>
        <taxon>Magnoliopsida</taxon>
        <taxon>eudicotyledons</taxon>
        <taxon>Gunneridae</taxon>
        <taxon>Pentapetalae</taxon>
        <taxon>rosids</taxon>
        <taxon>malvids</taxon>
        <taxon>Malvales</taxon>
        <taxon>Malvaceae</taxon>
        <taxon>Malvoideae</taxon>
        <taxon>Gossypium</taxon>
    </lineage>
</organism>
<name>A0A7J9G0F7_9ROSI</name>
<protein>
    <submittedName>
        <fullName evidence="1">Uncharacterized protein</fullName>
    </submittedName>
</protein>
<comment type="caution">
    <text evidence="1">The sequence shown here is derived from an EMBL/GenBank/DDBJ whole genome shotgun (WGS) entry which is preliminary data.</text>
</comment>
<sequence>MNAPTQVAITVGGGVGINIANGGSAGVWFGGEINININNPTHSSCSAFLLLRDGGTIHDDILLAIVFQYEELLPILRWTSICRTQDGKTLKRLQNFTGRTGSSTDTTLDSIDTTRTSIGRTHSSVQGSFGLGSLPIP</sequence>
<dbReference type="Proteomes" id="UP000593560">
    <property type="component" value="Unassembled WGS sequence"/>
</dbReference>
<gene>
    <name evidence="1" type="ORF">Gohar_015601</name>
</gene>
<dbReference type="EMBL" id="JABFAD010000001">
    <property type="protein sequence ID" value="MBA0790993.1"/>
    <property type="molecule type" value="Genomic_DNA"/>
</dbReference>
<proteinExistence type="predicted"/>
<accession>A0A7J9G0F7</accession>
<evidence type="ECO:0000313" key="1">
    <source>
        <dbReference type="EMBL" id="MBA0790993.1"/>
    </source>
</evidence>
<reference evidence="1 2" key="1">
    <citation type="journal article" date="2019" name="Genome Biol. Evol.">
        <title>Insights into the evolution of the New World diploid cottons (Gossypium, subgenus Houzingenia) based on genome sequencing.</title>
        <authorList>
            <person name="Grover C.E."/>
            <person name="Arick M.A. 2nd"/>
            <person name="Thrash A."/>
            <person name="Conover J.L."/>
            <person name="Sanders W.S."/>
            <person name="Peterson D.G."/>
            <person name="Frelichowski J.E."/>
            <person name="Scheffler J.A."/>
            <person name="Scheffler B.E."/>
            <person name="Wendel J.F."/>
        </authorList>
    </citation>
    <scope>NUCLEOTIDE SEQUENCE [LARGE SCALE GENOMIC DNA]</scope>
    <source>
        <strain evidence="1">0</strain>
        <tissue evidence="1">Leaf</tissue>
    </source>
</reference>
<dbReference type="AlphaFoldDB" id="A0A7J9G0F7"/>
<dbReference type="OrthoDB" id="1722609at2759"/>